<reference evidence="4" key="1">
    <citation type="submission" date="2021-03" db="EMBL/GenBank/DDBJ databases">
        <title>Antimicrobial resistance genes in bacteria isolated from Japanese honey, and their potential for conferring macrolide and lincosamide resistance in the American foulbrood pathogen Paenibacillus larvae.</title>
        <authorList>
            <person name="Okamoto M."/>
            <person name="Kumagai M."/>
            <person name="Kanamori H."/>
            <person name="Takamatsu D."/>
        </authorList>
    </citation>
    <scope>NUCLEOTIDE SEQUENCE</scope>
    <source>
        <strain evidence="4">J40TS1</strain>
    </source>
</reference>
<evidence type="ECO:0000259" key="3">
    <source>
        <dbReference type="Pfam" id="PF06452"/>
    </source>
</evidence>
<name>A0A919YVA6_9BACL</name>
<dbReference type="Gene3D" id="3.30.379.10">
    <property type="entry name" value="Chitobiase/beta-hexosaminidase domain 2-like"/>
    <property type="match status" value="1"/>
</dbReference>
<dbReference type="Proteomes" id="UP000683139">
    <property type="component" value="Unassembled WGS sequence"/>
</dbReference>
<dbReference type="GO" id="GO:0016052">
    <property type="term" value="P:carbohydrate catabolic process"/>
    <property type="evidence" value="ECO:0007669"/>
    <property type="project" value="InterPro"/>
</dbReference>
<dbReference type="AlphaFoldDB" id="A0A919YVA6"/>
<dbReference type="SUPFAM" id="SSF55545">
    <property type="entry name" value="beta-N-acetylhexosaminidase-like domain"/>
    <property type="match status" value="1"/>
</dbReference>
<keyword evidence="2" id="KW-0732">Signal</keyword>
<feature type="domain" description="Carbohydrate-binding" evidence="3">
    <location>
        <begin position="904"/>
        <end position="1043"/>
    </location>
</feature>
<dbReference type="InterPro" id="IPR032287">
    <property type="entry name" value="DUF4838"/>
</dbReference>
<dbReference type="InterPro" id="IPR010502">
    <property type="entry name" value="Carb-bd_dom_fam9"/>
</dbReference>
<evidence type="ECO:0000256" key="1">
    <source>
        <dbReference type="ARBA" id="ARBA00022801"/>
    </source>
</evidence>
<dbReference type="Gene3D" id="2.60.120.260">
    <property type="entry name" value="Galactose-binding domain-like"/>
    <property type="match status" value="1"/>
</dbReference>
<dbReference type="Gene3D" id="2.60.40.1190">
    <property type="match status" value="1"/>
</dbReference>
<organism evidence="4 5">
    <name type="scientific">Paenibacillus montaniterrae</name>
    <dbReference type="NCBI Taxonomy" id="429341"/>
    <lineage>
        <taxon>Bacteria</taxon>
        <taxon>Bacillati</taxon>
        <taxon>Bacillota</taxon>
        <taxon>Bacilli</taxon>
        <taxon>Bacillales</taxon>
        <taxon>Paenibacillaceae</taxon>
        <taxon>Paenibacillus</taxon>
    </lineage>
</organism>
<dbReference type="InterPro" id="IPR029018">
    <property type="entry name" value="Hex-like_dom2"/>
</dbReference>
<sequence>MKTARFWLQKTIVCLLAALLVIPGSQLSVEAGGKTSVATTGNEISENAPQLVENGQPRAEIIINSNAAEMERYAAKELQSTIELVSGATLPIYEREQLMDQTVSVSLGERRLEVDKGGNYDLSIMFYNGDSVVKAVSIDTLNDINPFDIAMNEGFSLESGQTGAITASLFVPSSTEDGVYTVRFQPYVDGAVYGPELELTVQVQQSLLSNGGFESGTSSGWYALAGTAALDRETKRSGDVSYRLGADSGNSFNVRSTQNFHTKPGSSYVLKAWLKGEKAGNANMQISEVVGFTQKQIFSVNAAVTTEWQPFEVHYTRDPEHQFDTNWIVFSFNQANGPGRLWIDDVTLIEVPDGPDEPSGPPTPGTITEGRFQIVLGTIDQLSEFTAIQEEYAEHIEGSDGFAVHSEVNRIFIVGDEPRGVLNGVYDFLEENAGVLWTRSSETGTLFEPQADLAVLKADYWERSPLQVRGWLTLGVSANNEIQGDYATDIMLARNKNNARMSAHGANQQYWQRFKATGLEPIMLGHNLNYWLPNSEFFEDHPDYYNTDQEGNYIGLSPKTQFNFYHPDLPGVFAEKAKGLIAATGTEYVGVGLNDNSNFYQKGLSDQPFVTEEGLVVEPDDPAYVSTVFFTFLNKMAREVKVAYPDAKVVAYAYTLTEEPPKTALEDNIVVVYAPLYEDARTPINTDNSRSANYRYKQQLQAWSEKTKNVIVYNYYGSFPYTDFERPIAEKVKADMQFYRDLGILGLLPEGTIDSAHEGWGVNALQFWLMNKLFWNPDEDIEQLKTQFLDKAYGAASASMRVYYDLLEEGWEYDDAQQTWATSGKTLFRQYVVRPGIREEAQAALDEAFNLADERAKARILPIKEAFERMALAVGDNIDVSTNAIKTDYTKEQIMSTFDFSAAPWSSVENPVTDFRQMQTGEAPLVDTKVYTLWDDEYLYVGYENFDHDVSQIRAHPDAPNEWWRNGDDDSVETYLLDGMGTGYYALMSNSLGVNIDYSGPEVSAAWDGEWESAAAVKNDRWVVIQAIPFSTINVAAPQAGTVVMGHYFRNYHRTGSGLGLYGWDGGAVWNPGEFKPIILVDGP</sequence>
<protein>
    <recommendedName>
        <fullName evidence="3">Carbohydrate-binding domain-containing protein</fullName>
    </recommendedName>
</protein>
<keyword evidence="5" id="KW-1185">Reference proteome</keyword>
<dbReference type="SUPFAM" id="SSF49344">
    <property type="entry name" value="CBD9-like"/>
    <property type="match status" value="1"/>
</dbReference>
<dbReference type="RefSeq" id="WP_213516822.1">
    <property type="nucleotide sequence ID" value="NZ_BOSE01000005.1"/>
</dbReference>
<dbReference type="SUPFAM" id="SSF49785">
    <property type="entry name" value="Galactose-binding domain-like"/>
    <property type="match status" value="1"/>
</dbReference>
<gene>
    <name evidence="4" type="ORF">J40TS1_31200</name>
</gene>
<feature type="chain" id="PRO_5039708320" description="Carbohydrate-binding domain-containing protein" evidence="2">
    <location>
        <begin position="29"/>
        <end position="1084"/>
    </location>
</feature>
<dbReference type="GO" id="GO:0004553">
    <property type="term" value="F:hydrolase activity, hydrolyzing O-glycosyl compounds"/>
    <property type="evidence" value="ECO:0007669"/>
    <property type="project" value="InterPro"/>
</dbReference>
<evidence type="ECO:0000256" key="2">
    <source>
        <dbReference type="SAM" id="SignalP"/>
    </source>
</evidence>
<dbReference type="EMBL" id="BOSE01000005">
    <property type="protein sequence ID" value="GIP17478.1"/>
    <property type="molecule type" value="Genomic_DNA"/>
</dbReference>
<evidence type="ECO:0000313" key="4">
    <source>
        <dbReference type="EMBL" id="GIP17478.1"/>
    </source>
</evidence>
<accession>A0A919YVA6</accession>
<dbReference type="Pfam" id="PF06452">
    <property type="entry name" value="CBM9_1"/>
    <property type="match status" value="1"/>
</dbReference>
<dbReference type="Pfam" id="PF16126">
    <property type="entry name" value="DUF4838"/>
    <property type="match status" value="1"/>
</dbReference>
<proteinExistence type="predicted"/>
<keyword evidence="1" id="KW-0378">Hydrolase</keyword>
<comment type="caution">
    <text evidence="4">The sequence shown here is derived from an EMBL/GenBank/DDBJ whole genome shotgun (WGS) entry which is preliminary data.</text>
</comment>
<dbReference type="GO" id="GO:0030246">
    <property type="term" value="F:carbohydrate binding"/>
    <property type="evidence" value="ECO:0007669"/>
    <property type="project" value="InterPro"/>
</dbReference>
<dbReference type="PANTHER" id="PTHR47406">
    <property type="entry name" value="COAGULATION FACTOR 5/8 TYPE, C-TERMINAL"/>
    <property type="match status" value="1"/>
</dbReference>
<feature type="signal peptide" evidence="2">
    <location>
        <begin position="1"/>
        <end position="28"/>
    </location>
</feature>
<dbReference type="PANTHER" id="PTHR47406:SF2">
    <property type="entry name" value="ALPHA GLUCURONIDASE N-TERMINAL DOMAIN-CONTAINING PROTEIN"/>
    <property type="match status" value="1"/>
</dbReference>
<evidence type="ECO:0000313" key="5">
    <source>
        <dbReference type="Proteomes" id="UP000683139"/>
    </source>
</evidence>
<dbReference type="InterPro" id="IPR008979">
    <property type="entry name" value="Galactose-bd-like_sf"/>
</dbReference>